<dbReference type="EMBL" id="MLJW01000022">
    <property type="protein sequence ID" value="OIR10813.1"/>
    <property type="molecule type" value="Genomic_DNA"/>
</dbReference>
<dbReference type="AlphaFoldDB" id="A0A1J5T3I6"/>
<dbReference type="InterPro" id="IPR000600">
    <property type="entry name" value="ROK"/>
</dbReference>
<accession>A0A1J5T3I6</accession>
<dbReference type="PROSITE" id="PS01125">
    <property type="entry name" value="ROK"/>
    <property type="match status" value="1"/>
</dbReference>
<name>A0A1J5T3I6_9ZZZZ</name>
<protein>
    <submittedName>
        <fullName evidence="1">Fructokinase</fullName>
        <ecNumber evidence="1">2.7.1.4</ecNumber>
    </submittedName>
</protein>
<dbReference type="SUPFAM" id="SSF53067">
    <property type="entry name" value="Actin-like ATPase domain"/>
    <property type="match status" value="1"/>
</dbReference>
<dbReference type="Gene3D" id="3.30.420.40">
    <property type="match status" value="2"/>
</dbReference>
<dbReference type="PANTHER" id="PTHR18964:SF174">
    <property type="entry name" value="D-ALLOSE KINASE-RELATED"/>
    <property type="match status" value="1"/>
</dbReference>
<dbReference type="Pfam" id="PF00480">
    <property type="entry name" value="ROK"/>
    <property type="match status" value="1"/>
</dbReference>
<reference evidence="1" key="1">
    <citation type="submission" date="2016-10" db="EMBL/GenBank/DDBJ databases">
        <title>Sequence of Gallionella enrichment culture.</title>
        <authorList>
            <person name="Poehlein A."/>
            <person name="Muehling M."/>
            <person name="Daniel R."/>
        </authorList>
    </citation>
    <scope>NUCLEOTIDE SEQUENCE</scope>
</reference>
<keyword evidence="1" id="KW-0418">Kinase</keyword>
<dbReference type="GO" id="GO:0008865">
    <property type="term" value="F:fructokinase activity"/>
    <property type="evidence" value="ECO:0007669"/>
    <property type="project" value="UniProtKB-EC"/>
</dbReference>
<comment type="caution">
    <text evidence="1">The sequence shown here is derived from an EMBL/GenBank/DDBJ whole genome shotgun (WGS) entry which is preliminary data.</text>
</comment>
<proteinExistence type="predicted"/>
<gene>
    <name evidence="1" type="primary">mak_2</name>
    <name evidence="1" type="ORF">GALL_75850</name>
</gene>
<dbReference type="CDD" id="cd24066">
    <property type="entry name" value="ASKHA_NBD_ROK_EcFRK-like"/>
    <property type="match status" value="1"/>
</dbReference>
<dbReference type="EC" id="2.7.1.4" evidence="1"/>
<sequence>MVEYGTSLSPIMRLGIDLGGTKIEIIALDDSGKELMRRRVPTPKGDYYETLQAIVQLVHDAEAELGQRGSLGIGTPGALSRATGRLKNSNSVVLNGQPILQDLESLLQRQVKISNDANCFALSEATDGAAKGAEVVFGVILGTGVGAGIVVNGHVLTGPNGIAGEWGHNPLPWPQAHELPGPHCYCGKKGCIETFLSGPGMAKLHQIENQESVRPEPAEGSLQSSGVPTGVLLAGAVEGTDSLTLNAKEIVAQAEQGDPACERTMQTYENRLARSLAHVINILDPDVIVLGGGMSNIERLYANVPRIWGDWVFSDRVDTRLLKNKYGDSSGVRGAAWL</sequence>
<dbReference type="PANTHER" id="PTHR18964">
    <property type="entry name" value="ROK (REPRESSOR, ORF, KINASE) FAMILY"/>
    <property type="match status" value="1"/>
</dbReference>
<evidence type="ECO:0000313" key="1">
    <source>
        <dbReference type="EMBL" id="OIR10813.1"/>
    </source>
</evidence>
<dbReference type="InterPro" id="IPR049874">
    <property type="entry name" value="ROK_cs"/>
</dbReference>
<keyword evidence="1" id="KW-0808">Transferase</keyword>
<dbReference type="InterPro" id="IPR043129">
    <property type="entry name" value="ATPase_NBD"/>
</dbReference>
<organism evidence="1">
    <name type="scientific">mine drainage metagenome</name>
    <dbReference type="NCBI Taxonomy" id="410659"/>
    <lineage>
        <taxon>unclassified sequences</taxon>
        <taxon>metagenomes</taxon>
        <taxon>ecological metagenomes</taxon>
    </lineage>
</organism>